<reference evidence="6 7" key="1">
    <citation type="submission" date="2019-04" db="EMBL/GenBank/DDBJ databases">
        <authorList>
            <person name="Feng G."/>
            <person name="Zhang J."/>
            <person name="Zhu H."/>
        </authorList>
    </citation>
    <scope>NUCLEOTIDE SEQUENCE [LARGE SCALE GENOMIC DNA]</scope>
    <source>
        <strain evidence="6 7">JCM 19491</strain>
    </source>
</reference>
<dbReference type="SUPFAM" id="SSF53822">
    <property type="entry name" value="Periplasmic binding protein-like I"/>
    <property type="match status" value="1"/>
</dbReference>
<dbReference type="Gene3D" id="1.25.40.10">
    <property type="entry name" value="Tetratricopeptide repeat domain"/>
    <property type="match status" value="1"/>
</dbReference>
<keyword evidence="7" id="KW-1185">Reference proteome</keyword>
<organism evidence="6 7">
    <name type="scientific">Hymenobacter wooponensis</name>
    <dbReference type="NCBI Taxonomy" id="1525360"/>
    <lineage>
        <taxon>Bacteria</taxon>
        <taxon>Pseudomonadati</taxon>
        <taxon>Bacteroidota</taxon>
        <taxon>Cytophagia</taxon>
        <taxon>Cytophagales</taxon>
        <taxon>Hymenobacteraceae</taxon>
        <taxon>Hymenobacter</taxon>
    </lineage>
</organism>
<dbReference type="EMBL" id="SRKZ01000001">
    <property type="protein sequence ID" value="TGD82305.1"/>
    <property type="molecule type" value="Genomic_DNA"/>
</dbReference>
<dbReference type="Proteomes" id="UP000298284">
    <property type="component" value="Unassembled WGS sequence"/>
</dbReference>
<dbReference type="PANTHER" id="PTHR30483:SF6">
    <property type="entry name" value="PERIPLASMIC BINDING PROTEIN OF ABC TRANSPORTER FOR NATURAL AMINO ACIDS"/>
    <property type="match status" value="1"/>
</dbReference>
<dbReference type="Gene3D" id="3.40.50.2300">
    <property type="match status" value="2"/>
</dbReference>
<feature type="domain" description="Leucine-binding protein" evidence="5">
    <location>
        <begin position="339"/>
        <end position="606"/>
    </location>
</feature>
<comment type="similarity">
    <text evidence="1">Belongs to the leucine-binding protein family.</text>
</comment>
<accession>A0A4Z0MT49</accession>
<comment type="caution">
    <text evidence="6">The sequence shown here is derived from an EMBL/GenBank/DDBJ whole genome shotgun (WGS) entry which is preliminary data.</text>
</comment>
<dbReference type="CDD" id="cd06268">
    <property type="entry name" value="PBP1_ABC_transporter_LIVBP-like"/>
    <property type="match status" value="1"/>
</dbReference>
<dbReference type="RefSeq" id="WP_135528470.1">
    <property type="nucleotide sequence ID" value="NZ_SRKZ01000001.1"/>
</dbReference>
<feature type="signal peptide" evidence="4">
    <location>
        <begin position="1"/>
        <end position="24"/>
    </location>
</feature>
<dbReference type="OrthoDB" id="1490998at2"/>
<protein>
    <recommendedName>
        <fullName evidence="5">Leucine-binding protein domain-containing protein</fullName>
    </recommendedName>
</protein>
<evidence type="ECO:0000313" key="6">
    <source>
        <dbReference type="EMBL" id="TGD82305.1"/>
    </source>
</evidence>
<proteinExistence type="inferred from homology"/>
<dbReference type="PANTHER" id="PTHR30483">
    <property type="entry name" value="LEUCINE-SPECIFIC-BINDING PROTEIN"/>
    <property type="match status" value="1"/>
</dbReference>
<sequence>MRSFSLLQLATLCTGLALSGSALAQQTTPKPAAKPAAPKTTSPTPSSKPTVPAKTATPVKTTAPTVKPTGTGKPATSTTPKATTSAAAPAAKPTTAAAPKPATTAPARPAGPALPANLGSSDPNMRYKNGKLLIDQKRYDLAMQELEPLTVPSSKFERAPEAAYLYAVAASRAKKWAEAEQMLNLVRNQYPQWGGLPEALFLQGQVSFEQNDFDNALKVLSLLPADRLVTERENMKAVYLPRIKDKATYQGLLKTYPREATLGRAYADKLANGGWYTDADKGQLNDLIAQFSLDRTRYTPRPRAQKKSTYNIGVLLPFEFNDPSWEKQRKNQFVTDLYAGMRLAQDSLQREGRPVQIFAYDTGADTLQLKSVLALPEVASMDMLIGPVYKSGSKILARFAQQKQILCVNPLSRDGDLVEDNPWYYLYEPSSETQAKQAAEFAFARLGGPRTAVVLYEDSKDDASFGEAYKQAYEALGGKVVELRRINSDVEESLSAGFAGVDLKSIGHLVVASDHKKAGPYTFGVMQAQASRPALITYASWLDNNRVSLGQLNARSVYFVQPKFIDKTSLGVRRFRQLYTQRQNLPPSVFAFSGFEMLYYFASQLHQNGPAFQQELANSGPVSGALFQGIGYPAGAHDNQYVPITKMERLEVEVLNPVGIR</sequence>
<dbReference type="InterPro" id="IPR011990">
    <property type="entry name" value="TPR-like_helical_dom_sf"/>
</dbReference>
<keyword evidence="2 4" id="KW-0732">Signal</keyword>
<evidence type="ECO:0000256" key="3">
    <source>
        <dbReference type="SAM" id="MobiDB-lite"/>
    </source>
</evidence>
<feature type="compositionally biased region" description="Low complexity" evidence="3">
    <location>
        <begin position="27"/>
        <end position="116"/>
    </location>
</feature>
<evidence type="ECO:0000256" key="4">
    <source>
        <dbReference type="SAM" id="SignalP"/>
    </source>
</evidence>
<dbReference type="InterPro" id="IPR028082">
    <property type="entry name" value="Peripla_BP_I"/>
</dbReference>
<dbReference type="Pfam" id="PF13458">
    <property type="entry name" value="Peripla_BP_6"/>
    <property type="match status" value="1"/>
</dbReference>
<feature type="region of interest" description="Disordered" evidence="3">
    <location>
        <begin position="23"/>
        <end position="123"/>
    </location>
</feature>
<gene>
    <name evidence="6" type="ORF">EU557_00510</name>
</gene>
<dbReference type="InterPro" id="IPR051010">
    <property type="entry name" value="BCAA_transport"/>
</dbReference>
<name>A0A4Z0MT49_9BACT</name>
<evidence type="ECO:0000256" key="2">
    <source>
        <dbReference type="ARBA" id="ARBA00022729"/>
    </source>
</evidence>
<evidence type="ECO:0000259" key="5">
    <source>
        <dbReference type="Pfam" id="PF13458"/>
    </source>
</evidence>
<evidence type="ECO:0000256" key="1">
    <source>
        <dbReference type="ARBA" id="ARBA00010062"/>
    </source>
</evidence>
<dbReference type="InterPro" id="IPR028081">
    <property type="entry name" value="Leu-bd"/>
</dbReference>
<evidence type="ECO:0000313" key="7">
    <source>
        <dbReference type="Proteomes" id="UP000298284"/>
    </source>
</evidence>
<feature type="chain" id="PRO_5021265755" description="Leucine-binding protein domain-containing protein" evidence="4">
    <location>
        <begin position="25"/>
        <end position="661"/>
    </location>
</feature>
<dbReference type="AlphaFoldDB" id="A0A4Z0MT49"/>
<dbReference type="SUPFAM" id="SSF48452">
    <property type="entry name" value="TPR-like"/>
    <property type="match status" value="1"/>
</dbReference>